<evidence type="ECO:0000313" key="3">
    <source>
        <dbReference type="Proteomes" id="UP000689967"/>
    </source>
</evidence>
<keyword evidence="1" id="KW-0349">Heme</keyword>
<keyword evidence="1" id="KW-0223">Dioxygenase</keyword>
<comment type="caution">
    <text evidence="2">The sequence shown here is derived from an EMBL/GenBank/DDBJ whole genome shotgun (WGS) entry which is preliminary data.</text>
</comment>
<sequence>MWHRPGPRLDWTLPDGGLWMVEGAETDFSRRMSYGDYLGLDRLLSAQMPRSGQHDEMLFIIIHQVQELWLKLMGHELDLAMDRIRADDLAPAFKAMARISRIQRQLVEAWDVLTTLTPHDYLAFRESLGSSSGFQSWQYRLVEYRLGSRNAFMMRPHAHVPEVHGLLSAAFEAPSLYDEALRLLHRRGLPVPEQVVMRDVREAHVANPAVEAVWATVYRDASAYFDLYELAEELVDMEDAFQTWRFRHLKTVERIIGHRKGTGGSAGVSYLQTALDRRFFPELWSVRTSL</sequence>
<comment type="subunit">
    <text evidence="1">Homotetramer.</text>
</comment>
<accession>A0ABS6HAC6</accession>
<keyword evidence="1" id="KW-0479">Metal-binding</keyword>
<feature type="binding site" evidence="1">
    <location>
        <position position="125"/>
    </location>
    <ligand>
        <name>substrate</name>
    </ligand>
</feature>
<keyword evidence="3" id="KW-1185">Reference proteome</keyword>
<reference evidence="2 3" key="1">
    <citation type="submission" date="2021-01" db="EMBL/GenBank/DDBJ databases">
        <title>Roseomonas sp. nov, a bacterium isolated from an oil production mixture in Yumen Oilfield.</title>
        <authorList>
            <person name="Wu D."/>
        </authorList>
    </citation>
    <scope>NUCLEOTIDE SEQUENCE [LARGE SCALE GENOMIC DNA]</scope>
    <source>
        <strain evidence="2 3">ROY-5-3</strain>
    </source>
</reference>
<dbReference type="EC" id="1.13.11.11" evidence="1"/>
<keyword evidence="1" id="KW-0408">Iron</keyword>
<dbReference type="Proteomes" id="UP000689967">
    <property type="component" value="Unassembled WGS sequence"/>
</dbReference>
<feature type="binding site" description="axial binding residue" evidence="1">
    <location>
        <position position="248"/>
    </location>
    <ligand>
        <name>heme</name>
        <dbReference type="ChEBI" id="CHEBI:30413"/>
    </ligand>
    <ligandPart>
        <name>Fe</name>
        <dbReference type="ChEBI" id="CHEBI:18248"/>
    </ligandPart>
</feature>
<dbReference type="PANTHER" id="PTHR10138:SF0">
    <property type="entry name" value="TRYPTOPHAN 2,3-DIOXYGENASE"/>
    <property type="match status" value="1"/>
</dbReference>
<dbReference type="EMBL" id="JAERQM010000004">
    <property type="protein sequence ID" value="MBU8545316.1"/>
    <property type="molecule type" value="Genomic_DNA"/>
</dbReference>
<name>A0ABS6HAC6_9PROT</name>
<feature type="binding site" evidence="1">
    <location>
        <position position="121"/>
    </location>
    <ligand>
        <name>substrate</name>
    </ligand>
</feature>
<dbReference type="NCBIfam" id="TIGR03036">
    <property type="entry name" value="trp_2_3_diox"/>
    <property type="match status" value="1"/>
</dbReference>
<keyword evidence="1 2" id="KW-0560">Oxidoreductase</keyword>
<feature type="binding site" evidence="1">
    <location>
        <begin position="59"/>
        <end position="63"/>
    </location>
    <ligand>
        <name>substrate</name>
    </ligand>
</feature>
<protein>
    <recommendedName>
        <fullName evidence="1">Tryptophan 2,3-dioxygenase</fullName>
        <shortName evidence="1">TDO</shortName>
        <ecNumber evidence="1">1.13.11.11</ecNumber>
    </recommendedName>
    <alternativeName>
        <fullName evidence="1">Tryptamin 2,3-dioxygenase</fullName>
    </alternativeName>
    <alternativeName>
        <fullName evidence="1">Tryptophan oxygenase</fullName>
        <shortName evidence="1">TO</shortName>
        <shortName evidence="1">TRPO</shortName>
    </alternativeName>
    <alternativeName>
        <fullName evidence="1">Tryptophan pyrrolase</fullName>
    </alternativeName>
    <alternativeName>
        <fullName evidence="1">Tryptophanase</fullName>
    </alternativeName>
</protein>
<comment type="pathway">
    <text evidence="1">Amino-acid degradation; L-tryptophan degradation via kynurenine pathway; L-kynurenine from L-tryptophan: step 1/2.</text>
</comment>
<dbReference type="InterPro" id="IPR004981">
    <property type="entry name" value="Trp_2_3_dOase"/>
</dbReference>
<proteinExistence type="inferred from homology"/>
<dbReference type="InterPro" id="IPR017485">
    <property type="entry name" value="Trp_2-3-dOase_bac"/>
</dbReference>
<evidence type="ECO:0000256" key="1">
    <source>
        <dbReference type="HAMAP-Rule" id="MF_01972"/>
    </source>
</evidence>
<dbReference type="PANTHER" id="PTHR10138">
    <property type="entry name" value="TRYPTOPHAN 2,3-DIOXYGENASE"/>
    <property type="match status" value="1"/>
</dbReference>
<feature type="binding site" evidence="1">
    <location>
        <position position="262"/>
    </location>
    <ligand>
        <name>substrate</name>
    </ligand>
</feature>
<gene>
    <name evidence="1 2" type="primary">kynA</name>
    <name evidence="2" type="ORF">JJQ90_16455</name>
</gene>
<dbReference type="GO" id="GO:0004833">
    <property type="term" value="F:L-tryptophan 2,3-dioxygenase activity"/>
    <property type="evidence" value="ECO:0007669"/>
    <property type="project" value="UniProtKB-EC"/>
</dbReference>
<organism evidence="2 3">
    <name type="scientific">Falsiroseomonas oleicola</name>
    <dbReference type="NCBI Taxonomy" id="2801474"/>
    <lineage>
        <taxon>Bacteria</taxon>
        <taxon>Pseudomonadati</taxon>
        <taxon>Pseudomonadota</taxon>
        <taxon>Alphaproteobacteria</taxon>
        <taxon>Acetobacterales</taxon>
        <taxon>Roseomonadaceae</taxon>
        <taxon>Falsiroseomonas</taxon>
    </lineage>
</organism>
<comment type="cofactor">
    <cofactor evidence="1">
        <name>heme</name>
        <dbReference type="ChEBI" id="CHEBI:30413"/>
    </cofactor>
    <text evidence="1">Binds 1 heme group per subunit.</text>
</comment>
<evidence type="ECO:0000313" key="2">
    <source>
        <dbReference type="EMBL" id="MBU8545316.1"/>
    </source>
</evidence>
<comment type="function">
    <text evidence="1">Heme-dependent dioxygenase that catalyzes the oxidative cleavage of the L-tryptophan (L-Trp) pyrrole ring and converts L-tryptophan to N-formyl-L-kynurenine. Catalyzes the oxidative cleavage of the indole moiety.</text>
</comment>
<comment type="similarity">
    <text evidence="1">Belongs to the tryptophan 2,3-dioxygenase family.</text>
</comment>
<keyword evidence="1" id="KW-0823">Tryptophan catabolism</keyword>
<dbReference type="Pfam" id="PF03301">
    <property type="entry name" value="Trp_dioxygenase"/>
    <property type="match status" value="1"/>
</dbReference>
<dbReference type="HAMAP" id="MF_01972">
    <property type="entry name" value="T23O"/>
    <property type="match status" value="1"/>
</dbReference>
<comment type="catalytic activity">
    <reaction evidence="1">
        <text>L-tryptophan + O2 = N-formyl-L-kynurenine</text>
        <dbReference type="Rhea" id="RHEA:24536"/>
        <dbReference type="ChEBI" id="CHEBI:15379"/>
        <dbReference type="ChEBI" id="CHEBI:57912"/>
        <dbReference type="ChEBI" id="CHEBI:58629"/>
        <dbReference type="EC" id="1.13.11.11"/>
    </reaction>
</comment>